<dbReference type="Pfam" id="PF14500">
    <property type="entry name" value="MMS19_N"/>
    <property type="match status" value="1"/>
</dbReference>
<keyword evidence="5" id="KW-0206">Cytoskeleton</keyword>
<organism evidence="8 9">
    <name type="scientific">Porites evermanni</name>
    <dbReference type="NCBI Taxonomy" id="104178"/>
    <lineage>
        <taxon>Eukaryota</taxon>
        <taxon>Metazoa</taxon>
        <taxon>Cnidaria</taxon>
        <taxon>Anthozoa</taxon>
        <taxon>Hexacorallia</taxon>
        <taxon>Scleractinia</taxon>
        <taxon>Fungiina</taxon>
        <taxon>Poritidae</taxon>
        <taxon>Porites</taxon>
    </lineage>
</organism>
<keyword evidence="3" id="KW-0677">Repeat</keyword>
<gene>
    <name evidence="8" type="ORF">PEVE_00008509</name>
</gene>
<feature type="domain" description="MMS19 N-terminal" evidence="7">
    <location>
        <begin position="13"/>
        <end position="273"/>
    </location>
</feature>
<accession>A0ABN8LU05</accession>
<evidence type="ECO:0000256" key="5">
    <source>
        <dbReference type="RuleBase" id="RU367072"/>
    </source>
</evidence>
<dbReference type="Gene3D" id="1.25.10.10">
    <property type="entry name" value="Leucine-rich Repeat Variant"/>
    <property type="match status" value="2"/>
</dbReference>
<comment type="function">
    <text evidence="5">Key component of the cytosolic iron-sulfur protein assembly (CIA) complex, a multiprotein complex that mediates the incorporation of iron-sulfur cluster into apoproteins specifically involved in DNA metabolism and genomic integrity. In the CIA complex, MMS19 acts as an adapter between early-acting CIA components and a subset of cellular target iron-sulfur proteins.</text>
</comment>
<evidence type="ECO:0000256" key="4">
    <source>
        <dbReference type="ARBA" id="ARBA00023242"/>
    </source>
</evidence>
<keyword evidence="5" id="KW-0234">DNA repair</keyword>
<dbReference type="PANTHER" id="PTHR12891">
    <property type="entry name" value="DNA REPAIR/TRANSCRIPTION PROTEIN MET18/MMS19"/>
    <property type="match status" value="1"/>
</dbReference>
<evidence type="ECO:0000259" key="6">
    <source>
        <dbReference type="Pfam" id="PF12460"/>
    </source>
</evidence>
<dbReference type="InterPro" id="IPR016024">
    <property type="entry name" value="ARM-type_fold"/>
</dbReference>
<sequence>DIRSKRLDLVTFVEDLGPELTSSEVERRCHGVCLLSGVLHHLVGFPFQEKEVVLFSEFLCDRLKDHYTIIPHALFGILSLTTSQALSEADSMKIIQTIFKEVHVQSLLKEARLTTFNLFAVFLNKHLNALKKIANDFVFGFIQAVDGEKDPRNLLLVFELTRIIISNFSIDLFAEDLFEVTSCYFPIDFTPPADDPYGIKKDDLVSSLRKCLASTNQFAPFCLPLLMEKLSSDITDAKIDSLLTLSACLEVYQSSYLLEYLESLWTAIKSVVFYPTNSELEEASLKAVTSIVKNLSTSIEENATDKYEEFLDTIHRDCDHLTGPDVKLMRSSGKILQAAALGAEPACRIIIESTFPLLLEQFKGDVEIAHKKNFVSTITNLLKAAKVFHKQADGSPVLNYKEVLSATLFSFLSSDNYGLSCVAVDCLMALVDLIGLMSEKEVELLVEHLTSIVLANRELFLSQTSLTALTQLSKDYPSIILTAVVLKLQKHLQIEDRTAMDTDSDEPQSTPLSHQYVLDTLNAVCTQDSVVREVIPRLVEHAKHLCHVENRSADSQLRICRVFQCILSIVEGSIQKGVSSAGYFKLSLIPEVMKIVLKSTLKGSTESSVELLSKEILDVIAAILRTVTSNLDIEAAHILLDDFVVLYLDGKSSSLQETVDVPFRPFELAAPLQQTQLVSLLTATVCSARREVTIPRHADLVPRLQHLACHCDHERSVESGAQCLAGIINKLPDGDQLTTILNNLINRIWQISDKESSKKRATITWLWLTKAVVVRSHPLAPQFIEKVLSLLIDKDVGRLAADGFYVIMADYEEVMNVKMHVNYRMMYRQRLFMETAPKLIQGFHSADAEFKHHYLCALSHLLQWIPKQVLLSEVPNLMPLLIQSLSCEEQTLQQSTLQTMYSLVLDAPEIITRHVTSLVPMFLALSKFQLSMKIRMEALKCLGAMTTLPHHAVYPYKTKVCRALAESVDDKKRLVRKEAVKCRNEW</sequence>
<feature type="non-terminal residue" evidence="8">
    <location>
        <position position="1"/>
    </location>
</feature>
<dbReference type="Pfam" id="PF12460">
    <property type="entry name" value="MMS19_C"/>
    <property type="match status" value="1"/>
</dbReference>
<comment type="caution">
    <text evidence="8">The sequence shown here is derived from an EMBL/GenBank/DDBJ whole genome shotgun (WGS) entry which is preliminary data.</text>
</comment>
<keyword evidence="5" id="KW-0227">DNA damage</keyword>
<keyword evidence="9" id="KW-1185">Reference proteome</keyword>
<evidence type="ECO:0000256" key="3">
    <source>
        <dbReference type="ARBA" id="ARBA00022737"/>
    </source>
</evidence>
<dbReference type="Proteomes" id="UP001159427">
    <property type="component" value="Unassembled WGS sequence"/>
</dbReference>
<reference evidence="8 9" key="1">
    <citation type="submission" date="2022-05" db="EMBL/GenBank/DDBJ databases">
        <authorList>
            <consortium name="Genoscope - CEA"/>
            <person name="William W."/>
        </authorList>
    </citation>
    <scope>NUCLEOTIDE SEQUENCE [LARGE SCALE GENOMIC DNA]</scope>
</reference>
<dbReference type="SUPFAM" id="SSF48371">
    <property type="entry name" value="ARM repeat"/>
    <property type="match status" value="2"/>
</dbReference>
<evidence type="ECO:0000259" key="7">
    <source>
        <dbReference type="Pfam" id="PF14500"/>
    </source>
</evidence>
<evidence type="ECO:0000256" key="2">
    <source>
        <dbReference type="ARBA" id="ARBA00009340"/>
    </source>
</evidence>
<proteinExistence type="inferred from homology"/>
<name>A0ABN8LU05_9CNID</name>
<comment type="subcellular location">
    <subcellularLocation>
        <location evidence="5">Cytoplasm</location>
        <location evidence="5">Cytoskeleton</location>
        <location evidence="5">Spindle</location>
    </subcellularLocation>
    <subcellularLocation>
        <location evidence="1 5">Nucleus</location>
    </subcellularLocation>
</comment>
<feature type="domain" description="MMS19 C-terminal" evidence="6">
    <location>
        <begin position="517"/>
        <end position="946"/>
    </location>
</feature>
<dbReference type="InterPro" id="IPR039920">
    <property type="entry name" value="MMS19"/>
</dbReference>
<dbReference type="InterPro" id="IPR011989">
    <property type="entry name" value="ARM-like"/>
</dbReference>
<keyword evidence="4 5" id="KW-0539">Nucleus</keyword>
<keyword evidence="5" id="KW-0963">Cytoplasm</keyword>
<evidence type="ECO:0000256" key="1">
    <source>
        <dbReference type="ARBA" id="ARBA00004123"/>
    </source>
</evidence>
<protein>
    <recommendedName>
        <fullName evidence="5">MMS19 nucleotide excision repair protein</fullName>
    </recommendedName>
</protein>
<dbReference type="PANTHER" id="PTHR12891:SF0">
    <property type="entry name" value="MMS19 NUCLEOTIDE EXCISION REPAIR PROTEIN HOMOLOG"/>
    <property type="match status" value="1"/>
</dbReference>
<dbReference type="InterPro" id="IPR024687">
    <property type="entry name" value="MMS19_C"/>
</dbReference>
<dbReference type="EMBL" id="CALNXI010000158">
    <property type="protein sequence ID" value="CAH3020763.1"/>
    <property type="molecule type" value="Genomic_DNA"/>
</dbReference>
<comment type="similarity">
    <text evidence="2 5">Belongs to the MET18/MMS19 family.</text>
</comment>
<evidence type="ECO:0000313" key="8">
    <source>
        <dbReference type="EMBL" id="CAH3020763.1"/>
    </source>
</evidence>
<dbReference type="InterPro" id="IPR029240">
    <property type="entry name" value="MMS19_N"/>
</dbReference>
<evidence type="ECO:0000313" key="9">
    <source>
        <dbReference type="Proteomes" id="UP001159427"/>
    </source>
</evidence>
<comment type="subunit">
    <text evidence="5">Component of the CIA complex.</text>
</comment>